<dbReference type="PROSITE" id="PS51257">
    <property type="entry name" value="PROKAR_LIPOPROTEIN"/>
    <property type="match status" value="1"/>
</dbReference>
<accession>A0A7X5TS10</accession>
<dbReference type="RefSeq" id="WP_167148100.1">
    <property type="nucleotide sequence ID" value="NZ_JAAMOX010000001.1"/>
</dbReference>
<feature type="transmembrane region" description="Helical" evidence="1">
    <location>
        <begin position="12"/>
        <end position="35"/>
    </location>
</feature>
<evidence type="ECO:0000313" key="2">
    <source>
        <dbReference type="EMBL" id="NIH52911.1"/>
    </source>
</evidence>
<protein>
    <submittedName>
        <fullName evidence="2">Signal peptidase</fullName>
        <ecNumber evidence="2">3.4.-.-</ecNumber>
    </submittedName>
</protein>
<dbReference type="AlphaFoldDB" id="A0A7X5TS10"/>
<keyword evidence="1" id="KW-1133">Transmembrane helix</keyword>
<keyword evidence="1" id="KW-0812">Transmembrane</keyword>
<comment type="caution">
    <text evidence="2">The sequence shown here is derived from an EMBL/GenBank/DDBJ whole genome shotgun (WGS) entry which is preliminary data.</text>
</comment>
<organism evidence="2 3">
    <name type="scientific">Lysinibacter cavernae</name>
    <dbReference type="NCBI Taxonomy" id="1640652"/>
    <lineage>
        <taxon>Bacteria</taxon>
        <taxon>Bacillati</taxon>
        <taxon>Actinomycetota</taxon>
        <taxon>Actinomycetes</taxon>
        <taxon>Micrococcales</taxon>
        <taxon>Microbacteriaceae</taxon>
        <taxon>Lysinibacter</taxon>
    </lineage>
</organism>
<keyword evidence="2" id="KW-0378">Hydrolase</keyword>
<dbReference type="EMBL" id="JAAMOX010000001">
    <property type="protein sequence ID" value="NIH52911.1"/>
    <property type="molecule type" value="Genomic_DNA"/>
</dbReference>
<evidence type="ECO:0000313" key="3">
    <source>
        <dbReference type="Proteomes" id="UP000541033"/>
    </source>
</evidence>
<sequence length="173" mass="18195">MIRRRSWPLTVLAALGTLSLVGFACSLLFGIRLFAFQTDSMEPTVPRGALGVSIRESAEDIGPGDIVTVTRENALPVTHRVITATPSGGRVDLVLRGDGNSANDATVYSVTEVHRLLTFVPLVGYAVGAALSQPLFLGFATVALAALVTWYWWPTAAGRHAGGSRSGADTGSQ</sequence>
<feature type="transmembrane region" description="Helical" evidence="1">
    <location>
        <begin position="135"/>
        <end position="153"/>
    </location>
</feature>
<dbReference type="Proteomes" id="UP000541033">
    <property type="component" value="Unassembled WGS sequence"/>
</dbReference>
<name>A0A7X5TS10_9MICO</name>
<reference evidence="2 3" key="1">
    <citation type="submission" date="2020-02" db="EMBL/GenBank/DDBJ databases">
        <title>Sequencing the genomes of 1000 actinobacteria strains.</title>
        <authorList>
            <person name="Klenk H.-P."/>
        </authorList>
    </citation>
    <scope>NUCLEOTIDE SEQUENCE [LARGE SCALE GENOMIC DNA]</scope>
    <source>
        <strain evidence="2 3">DSM 27960</strain>
    </source>
</reference>
<proteinExistence type="predicted"/>
<evidence type="ECO:0000256" key="1">
    <source>
        <dbReference type="SAM" id="Phobius"/>
    </source>
</evidence>
<dbReference type="EC" id="3.4.-.-" evidence="2"/>
<dbReference type="GO" id="GO:0016787">
    <property type="term" value="F:hydrolase activity"/>
    <property type="evidence" value="ECO:0007669"/>
    <property type="project" value="UniProtKB-KW"/>
</dbReference>
<keyword evidence="3" id="KW-1185">Reference proteome</keyword>
<gene>
    <name evidence="2" type="ORF">FHX76_000779</name>
</gene>
<keyword evidence="1" id="KW-0472">Membrane</keyword>
<dbReference type="CDD" id="cd06462">
    <property type="entry name" value="Peptidase_S24_S26"/>
    <property type="match status" value="1"/>
</dbReference>